<dbReference type="Pfam" id="PF01261">
    <property type="entry name" value="AP_endonuc_2"/>
    <property type="match status" value="1"/>
</dbReference>
<comment type="caution">
    <text evidence="2">The sequence shown here is derived from an EMBL/GenBank/DDBJ whole genome shotgun (WGS) entry which is preliminary data.</text>
</comment>
<dbReference type="PANTHER" id="PTHR12110">
    <property type="entry name" value="HYDROXYPYRUVATE ISOMERASE"/>
    <property type="match status" value="1"/>
</dbReference>
<dbReference type="InterPro" id="IPR050312">
    <property type="entry name" value="IolE/XylAMocC-like"/>
</dbReference>
<dbReference type="SUPFAM" id="SSF51658">
    <property type="entry name" value="Xylose isomerase-like"/>
    <property type="match status" value="1"/>
</dbReference>
<dbReference type="InterPro" id="IPR036237">
    <property type="entry name" value="Xyl_isomerase-like_sf"/>
</dbReference>
<name>A0ABU4WLZ9_9FIRM</name>
<dbReference type="PANTHER" id="PTHR12110:SF53">
    <property type="entry name" value="BLR5974 PROTEIN"/>
    <property type="match status" value="1"/>
</dbReference>
<keyword evidence="3" id="KW-1185">Reference proteome</keyword>
<dbReference type="GO" id="GO:0016853">
    <property type="term" value="F:isomerase activity"/>
    <property type="evidence" value="ECO:0007669"/>
    <property type="project" value="UniProtKB-KW"/>
</dbReference>
<gene>
    <name evidence="2" type="ORF">MOZ64_06930</name>
</gene>
<reference evidence="2 3" key="1">
    <citation type="submission" date="2022-03" db="EMBL/GenBank/DDBJ databases">
        <title>Novel taxa within the pig intestine.</title>
        <authorList>
            <person name="Wylensek D."/>
            <person name="Bishof K."/>
            <person name="Afrizal A."/>
            <person name="Clavel T."/>
        </authorList>
    </citation>
    <scope>NUCLEOTIDE SEQUENCE [LARGE SCALE GENOMIC DNA]</scope>
    <source>
        <strain evidence="2 3">Cla-KB-P134</strain>
    </source>
</reference>
<dbReference type="EMBL" id="JALBUS010000009">
    <property type="protein sequence ID" value="MDX8417575.1"/>
    <property type="molecule type" value="Genomic_DNA"/>
</dbReference>
<dbReference type="Gene3D" id="3.20.20.150">
    <property type="entry name" value="Divalent-metal-dependent TIM barrel enzymes"/>
    <property type="match status" value="1"/>
</dbReference>
<evidence type="ECO:0000313" key="3">
    <source>
        <dbReference type="Proteomes" id="UP001285244"/>
    </source>
</evidence>
<organism evidence="2 3">
    <name type="scientific">Absicoccus intestinalis</name>
    <dbReference type="NCBI Taxonomy" id="2926319"/>
    <lineage>
        <taxon>Bacteria</taxon>
        <taxon>Bacillati</taxon>
        <taxon>Bacillota</taxon>
        <taxon>Erysipelotrichia</taxon>
        <taxon>Erysipelotrichales</taxon>
        <taxon>Erysipelotrichaceae</taxon>
        <taxon>Absicoccus</taxon>
    </lineage>
</organism>
<protein>
    <submittedName>
        <fullName evidence="2">Sugar phosphate isomerase/epimerase</fullName>
    </submittedName>
</protein>
<dbReference type="InterPro" id="IPR013022">
    <property type="entry name" value="Xyl_isomerase-like_TIM-brl"/>
</dbReference>
<sequence length="215" mass="24488">MYLDIVTRNGTGDIKTHLHALENACQIAHALHCLTIRIFPFRWPDNRKGPFGTKEDMDRIIPNIKRAIEIAKSYQVTLVLENCPYSHLPKGEMTLQVVRALQSSYLKLLWDPANSYRAIPANVPKEYMHWNLKEELEHMAPYIGHIHIKDYRYDASSPKPFLHVPVGKGDIPYSDLLTSLCENGYTGSLSLEPEVDGKGSIECMRVLKKMVNNVS</sequence>
<dbReference type="Proteomes" id="UP001285244">
    <property type="component" value="Unassembled WGS sequence"/>
</dbReference>
<feature type="domain" description="Xylose isomerase-like TIM barrel" evidence="1">
    <location>
        <begin position="17"/>
        <end position="208"/>
    </location>
</feature>
<keyword evidence="2" id="KW-0413">Isomerase</keyword>
<accession>A0ABU4WLZ9</accession>
<evidence type="ECO:0000259" key="1">
    <source>
        <dbReference type="Pfam" id="PF01261"/>
    </source>
</evidence>
<evidence type="ECO:0000313" key="2">
    <source>
        <dbReference type="EMBL" id="MDX8417575.1"/>
    </source>
</evidence>
<dbReference type="RefSeq" id="WP_320325860.1">
    <property type="nucleotide sequence ID" value="NZ_JALBUS010000009.1"/>
</dbReference>
<proteinExistence type="predicted"/>